<dbReference type="AlphaFoldDB" id="A0A8J3H2P9"/>
<dbReference type="RefSeq" id="WP_189682375.1">
    <property type="nucleotide sequence ID" value="NZ_BNCJ01000022.1"/>
</dbReference>
<dbReference type="GO" id="GO:0016627">
    <property type="term" value="F:oxidoreductase activity, acting on the CH-CH group of donors"/>
    <property type="evidence" value="ECO:0007669"/>
    <property type="project" value="InterPro"/>
</dbReference>
<dbReference type="EMBL" id="BNCJ01000022">
    <property type="protein sequence ID" value="GHF68861.1"/>
    <property type="molecule type" value="Genomic_DNA"/>
</dbReference>
<dbReference type="InterPro" id="IPR036250">
    <property type="entry name" value="AcylCo_DH-like_C"/>
</dbReference>
<evidence type="ECO:0000256" key="1">
    <source>
        <dbReference type="ARBA" id="ARBA00022630"/>
    </source>
</evidence>
<dbReference type="InterPro" id="IPR046373">
    <property type="entry name" value="Acyl-CoA_Oxase/DH_mid-dom_sf"/>
</dbReference>
<evidence type="ECO:0000259" key="4">
    <source>
        <dbReference type="Pfam" id="PF03241"/>
    </source>
</evidence>
<evidence type="ECO:0000313" key="6">
    <source>
        <dbReference type="EMBL" id="GHF68861.1"/>
    </source>
</evidence>
<evidence type="ECO:0000256" key="2">
    <source>
        <dbReference type="ARBA" id="ARBA00022827"/>
    </source>
</evidence>
<keyword evidence="7" id="KW-1185">Reference proteome</keyword>
<sequence>MTLLTGAEYIDSLRDGREVWMDGERVEDVTKHPAFAGMIKAAARMYDMQHEEAFQDQLTYVDEAGVRRSRFYKLPETHEDLVNRRHMTMSILNEVSSTMDRFGDETVTPLFVMHDRKDLLDKYDTRYHANVARWLDKLQRTNLFMSSANTDLKGDRSKQPFQQPDKDHYLRVVEEREDGIIVSGAKYETGASYAHVAFVKPTVGAWIPENTDFAVAFVVPMNAKGVKHICRAPLARNVDEFDRPLTAKFDEIDTLLVFENVFIPWEDVVFSRKPDLAAAIRADLTRWAAQGFLLRSLAKADTLVGAALLVSEQSRVDTVPQVKDRISKIMVYREALNAFILAAEAAAQRTISGLWMPNQAIQNAGRVYASTNYHHAVHDLRDVIGGSPIVVPSRKSLESNEIGPIVEKYFRIGNTGAENRMRAMNLACDLTNSAYAGRAQCYQIFAETPIFAQSMALYSTFDRDGAKMRAAKMAGIRE</sequence>
<gene>
    <name evidence="6" type="ORF">GCM10017056_44950</name>
</gene>
<evidence type="ECO:0000259" key="5">
    <source>
        <dbReference type="Pfam" id="PF11794"/>
    </source>
</evidence>
<reference evidence="6" key="1">
    <citation type="journal article" date="2014" name="Int. J. Syst. Evol. Microbiol.">
        <title>Complete genome sequence of Corynebacterium casei LMG S-19264T (=DSM 44701T), isolated from a smear-ripened cheese.</title>
        <authorList>
            <consortium name="US DOE Joint Genome Institute (JGI-PGF)"/>
            <person name="Walter F."/>
            <person name="Albersmeier A."/>
            <person name="Kalinowski J."/>
            <person name="Ruckert C."/>
        </authorList>
    </citation>
    <scope>NUCLEOTIDE SEQUENCE</scope>
    <source>
        <strain evidence="6">KCTC 42650</strain>
    </source>
</reference>
<keyword evidence="3" id="KW-0560">Oxidoreductase</keyword>
<proteinExistence type="predicted"/>
<dbReference type="Pfam" id="PF11794">
    <property type="entry name" value="HpaB_N"/>
    <property type="match status" value="1"/>
</dbReference>
<dbReference type="Pfam" id="PF03241">
    <property type="entry name" value="HpaB"/>
    <property type="match status" value="1"/>
</dbReference>
<dbReference type="Gene3D" id="1.20.140.10">
    <property type="entry name" value="Butyryl-CoA Dehydrogenase, subunit A, domain 3"/>
    <property type="match status" value="1"/>
</dbReference>
<dbReference type="PIRSF" id="PIRSF000331">
    <property type="entry name" value="HpaA_HpaB"/>
    <property type="match status" value="1"/>
</dbReference>
<dbReference type="SUPFAM" id="SSF56645">
    <property type="entry name" value="Acyl-CoA dehydrogenase NM domain-like"/>
    <property type="match status" value="1"/>
</dbReference>
<feature type="domain" description="HpaB/PvcC/4-BUDH N-terminal" evidence="5">
    <location>
        <begin position="5"/>
        <end position="269"/>
    </location>
</feature>
<dbReference type="SUPFAM" id="SSF47203">
    <property type="entry name" value="Acyl-CoA dehydrogenase C-terminal domain-like"/>
    <property type="match status" value="1"/>
</dbReference>
<comment type="caution">
    <text evidence="6">The sequence shown here is derived from an EMBL/GenBank/DDBJ whole genome shotgun (WGS) entry which is preliminary data.</text>
</comment>
<dbReference type="Gene3D" id="2.40.110.10">
    <property type="entry name" value="Butyryl-CoA Dehydrogenase, subunit A, domain 2"/>
    <property type="match status" value="1"/>
</dbReference>
<protein>
    <submittedName>
        <fullName evidence="6">4-hydroxybutyryl-CoA dehydratase</fullName>
    </submittedName>
</protein>
<keyword evidence="1" id="KW-0285">Flavoprotein</keyword>
<organism evidence="6 7">
    <name type="scientific">Seohaeicola zhoushanensis</name>
    <dbReference type="NCBI Taxonomy" id="1569283"/>
    <lineage>
        <taxon>Bacteria</taxon>
        <taxon>Pseudomonadati</taxon>
        <taxon>Pseudomonadota</taxon>
        <taxon>Alphaproteobacteria</taxon>
        <taxon>Rhodobacterales</taxon>
        <taxon>Roseobacteraceae</taxon>
        <taxon>Seohaeicola</taxon>
    </lineage>
</organism>
<dbReference type="InterPro" id="IPR009100">
    <property type="entry name" value="AcylCoA_DH/oxidase_NM_dom_sf"/>
</dbReference>
<dbReference type="InterPro" id="IPR024719">
    <property type="entry name" value="HpaB/PvcC/4-BUDH_C"/>
</dbReference>
<evidence type="ECO:0000256" key="3">
    <source>
        <dbReference type="ARBA" id="ARBA00023002"/>
    </source>
</evidence>
<name>A0A8J3H2P9_9RHOB</name>
<dbReference type="InterPro" id="IPR004925">
    <property type="entry name" value="HpaB/PvcC/4-BUDH"/>
</dbReference>
<dbReference type="Gene3D" id="1.10.3140.10">
    <property type="entry name" value="4-hydroxybutyryl-coa dehydratase, domain 1"/>
    <property type="match status" value="1"/>
</dbReference>
<dbReference type="PANTHER" id="PTHR36117:SF3">
    <property type="entry name" value="4-HYDROXYPHENYLACETATE 3-MONOOXYGENASE-RELATED"/>
    <property type="match status" value="1"/>
</dbReference>
<accession>A0A8J3H2P9</accession>
<evidence type="ECO:0000313" key="7">
    <source>
        <dbReference type="Proteomes" id="UP000626220"/>
    </source>
</evidence>
<keyword evidence="2" id="KW-0274">FAD</keyword>
<reference evidence="6" key="2">
    <citation type="submission" date="2020-09" db="EMBL/GenBank/DDBJ databases">
        <authorList>
            <person name="Sun Q."/>
            <person name="Kim S."/>
        </authorList>
    </citation>
    <scope>NUCLEOTIDE SEQUENCE</scope>
    <source>
        <strain evidence="6">KCTC 42650</strain>
    </source>
</reference>
<feature type="domain" description="HpaB/PvcC/4-BUDH C-terminal" evidence="4">
    <location>
        <begin position="285"/>
        <end position="475"/>
    </location>
</feature>
<dbReference type="InterPro" id="IPR024674">
    <property type="entry name" value="HpaB/PvcC/4-BUDH_N"/>
</dbReference>
<dbReference type="PANTHER" id="PTHR36117">
    <property type="entry name" value="4-HYDROXYPHENYLACETATE 3-MONOOXYGENASE-RELATED"/>
    <property type="match status" value="1"/>
</dbReference>
<dbReference type="Proteomes" id="UP000626220">
    <property type="component" value="Unassembled WGS sequence"/>
</dbReference>